<protein>
    <submittedName>
        <fullName evidence="4">NUDIX hydrolase domain</fullName>
    </submittedName>
</protein>
<evidence type="ECO:0000259" key="3">
    <source>
        <dbReference type="PROSITE" id="PS51462"/>
    </source>
</evidence>
<dbReference type="PANTHER" id="PTHR11839:SF18">
    <property type="entry name" value="NUDIX HYDROLASE DOMAIN-CONTAINING PROTEIN"/>
    <property type="match status" value="1"/>
</dbReference>
<keyword evidence="2 4" id="KW-0378">Hydrolase</keyword>
<dbReference type="AlphaFoldDB" id="A0A0E4C8I1"/>
<dbReference type="PANTHER" id="PTHR11839">
    <property type="entry name" value="UDP/ADP-SUGAR PYROPHOSPHATASE"/>
    <property type="match status" value="1"/>
</dbReference>
<gene>
    <name evidence="4" type="ORF">1345</name>
</gene>
<dbReference type="OrthoDB" id="9806150at2"/>
<dbReference type="InterPro" id="IPR015797">
    <property type="entry name" value="NUDIX_hydrolase-like_dom_sf"/>
</dbReference>
<dbReference type="GO" id="GO:0016787">
    <property type="term" value="F:hydrolase activity"/>
    <property type="evidence" value="ECO:0007669"/>
    <property type="project" value="UniProtKB-KW"/>
</dbReference>
<dbReference type="GO" id="GO:0019693">
    <property type="term" value="P:ribose phosphate metabolic process"/>
    <property type="evidence" value="ECO:0007669"/>
    <property type="project" value="TreeGrafter"/>
</dbReference>
<name>A0A0E4C8I1_9FIRM</name>
<reference evidence="4 5" key="1">
    <citation type="submission" date="2015-03" db="EMBL/GenBank/DDBJ databases">
        <authorList>
            <person name="Murphy D."/>
        </authorList>
    </citation>
    <scope>NUCLEOTIDE SEQUENCE [LARGE SCALE GENOMIC DNA]</scope>
    <source>
        <strain evidence="4 5">OL-4</strain>
    </source>
</reference>
<dbReference type="Pfam" id="PF00293">
    <property type="entry name" value="NUDIX"/>
    <property type="match status" value="1"/>
</dbReference>
<dbReference type="Gene3D" id="3.90.79.10">
    <property type="entry name" value="Nucleoside Triphosphate Pyrophosphohydrolase"/>
    <property type="match status" value="1"/>
</dbReference>
<sequence length="178" mass="20066">MELREKTLKSQEIFRGRIVNLRVDTVLLPDQRQSTREVIEHVPAVAIVALDEKGDIVLVRQFRKPVEEVLLEIPAGLMDAGEEPLISAQRELREETGLTASHWEKILSYYSTPGFTNECLHLYLATGLSPGEVEPDEDEFVEIVSMPLEKAYDLIFKGQIKDGKSIIGIQYAMQKAGE</sequence>
<keyword evidence="5" id="KW-1185">Reference proteome</keyword>
<dbReference type="FunFam" id="3.90.79.10:FF:000024">
    <property type="entry name" value="ADP-ribose pyrophosphatase"/>
    <property type="match status" value="1"/>
</dbReference>
<organism evidence="4 5">
    <name type="scientific">Syntrophomonas zehnderi OL-4</name>
    <dbReference type="NCBI Taxonomy" id="690567"/>
    <lineage>
        <taxon>Bacteria</taxon>
        <taxon>Bacillati</taxon>
        <taxon>Bacillota</taxon>
        <taxon>Clostridia</taxon>
        <taxon>Eubacteriales</taxon>
        <taxon>Syntrophomonadaceae</taxon>
        <taxon>Syntrophomonas</taxon>
    </lineage>
</organism>
<feature type="domain" description="Nudix hydrolase" evidence="3">
    <location>
        <begin position="40"/>
        <end position="173"/>
    </location>
</feature>
<dbReference type="Proteomes" id="UP000045545">
    <property type="component" value="Unassembled WGS sequence"/>
</dbReference>
<evidence type="ECO:0000313" key="4">
    <source>
        <dbReference type="EMBL" id="CFX50640.1"/>
    </source>
</evidence>
<evidence type="ECO:0000256" key="2">
    <source>
        <dbReference type="ARBA" id="ARBA00022801"/>
    </source>
</evidence>
<dbReference type="PROSITE" id="PS51462">
    <property type="entry name" value="NUDIX"/>
    <property type="match status" value="1"/>
</dbReference>
<dbReference type="GO" id="GO:0006753">
    <property type="term" value="P:nucleoside phosphate metabolic process"/>
    <property type="evidence" value="ECO:0007669"/>
    <property type="project" value="TreeGrafter"/>
</dbReference>
<comment type="cofactor">
    <cofactor evidence="1">
        <name>Mg(2+)</name>
        <dbReference type="ChEBI" id="CHEBI:18420"/>
    </cofactor>
</comment>
<evidence type="ECO:0000256" key="1">
    <source>
        <dbReference type="ARBA" id="ARBA00001946"/>
    </source>
</evidence>
<accession>A0A0E4C8I1</accession>
<dbReference type="EMBL" id="CGIH01000026">
    <property type="protein sequence ID" value="CFX50640.1"/>
    <property type="molecule type" value="Genomic_DNA"/>
</dbReference>
<dbReference type="GO" id="GO:0005829">
    <property type="term" value="C:cytosol"/>
    <property type="evidence" value="ECO:0007669"/>
    <property type="project" value="TreeGrafter"/>
</dbReference>
<dbReference type="SUPFAM" id="SSF55811">
    <property type="entry name" value="Nudix"/>
    <property type="match status" value="1"/>
</dbReference>
<proteinExistence type="predicted"/>
<dbReference type="RefSeq" id="WP_046496847.1">
    <property type="nucleotide sequence ID" value="NZ_CGIH01000026.1"/>
</dbReference>
<evidence type="ECO:0000313" key="5">
    <source>
        <dbReference type="Proteomes" id="UP000045545"/>
    </source>
</evidence>
<dbReference type="InterPro" id="IPR000086">
    <property type="entry name" value="NUDIX_hydrolase_dom"/>
</dbReference>
<dbReference type="STRING" id="690567.1345"/>